<comment type="caution">
    <text evidence="2">The sequence shown here is derived from an EMBL/GenBank/DDBJ whole genome shotgun (WGS) entry which is preliminary data.</text>
</comment>
<feature type="signal peptide" evidence="1">
    <location>
        <begin position="1"/>
        <end position="28"/>
    </location>
</feature>
<feature type="chain" id="PRO_5017378143" evidence="1">
    <location>
        <begin position="29"/>
        <end position="1613"/>
    </location>
</feature>
<keyword evidence="1" id="KW-0732">Signal</keyword>
<evidence type="ECO:0000313" key="2">
    <source>
        <dbReference type="EMBL" id="RJP58988.1"/>
    </source>
</evidence>
<sequence length="1613" mass="183177">MFGQKFRLQFSGLILLAFLTILSSTGNTETASEPHTQTDSHNIFIPSQFGQIDTFNTTDTDNIFFLINDFHYNYQAQRNIANIIDYLVTKKGYSLVLTEGGAGNLNLAYLRAFAPAGIRKNVSDNYLKSGKISGEEYLDIVADYTFLIEGLENPDLYAENVQAFLDSLETRQLLMDFVGNIEKNISDLKNSLYPAELLAFEKRKIAFETSAHDIADYSIYLTRLCRDMKLAENTYPAVNTLASLTTYFSIVQDDKLRTDIIAYCTHVRTTHPDLFPEWDTLSARLAVLPAEGKIEFVSDIQKKSGIDTVQFPYLHKYIASWDEYNRIDIFTVLEQIKSIESSVYERFIENHDARRVRELSDTIALFKSLLELRLTKAEYTFYKSNISRFQPSLWVSTLSEICENNLVPFHAPDTSRITFGVLESLDKFYQLASRRDELMLENARTALDNINARKAIIIVGGFHRDAFINYFKKENLPYAVVSPNFTDTRPTCDYAEIFSYKSAVLPQYLDMPATKGTVTETDLATALRSASLTQGVLLPQLQKAVQEGRALVIKNLPDADLDAIFNLPPDELAVAVTSAIEDITRDQIEFLASRLRGPPGEEMRTRLKNAFALIKSTLKSAKPSQLAERYMVLINDPADPFAYLPQTLPDGIFKHFPGSHLAFYGLRTVELAMTSEENQKRFRRILFRDGTNLNSEIVDIPKGNELREMKLFWRNARVFVQGVNFREYSFRNTVSNSGANFLITDENDFLIIENIDRPTQVLAANKEELMKTIRVSPITDRARTNVALLPFFADGVGSSIRWLHAIRGIRQKHPDEYLSIVLFDIPQNRNFTLPQIEEIVDEVIWIEPVKMLVGDGVNILSHYRVKDVNRVMWEALMQEYINSDPSVVRAYPFELFVPAYDFSVHHPELEPTETTAYATSYFNMNRPVELPLSEKHKAAADQFYNQLGFNPEEEIVIAYSLRMDINLTDATRNSNMYDTMQFISMLREKVRHKTGKSPKIIFFGNSPAEFADQLLDELARLEPLTDNEMYIERIRSLTFDLVNAARELQELIDSQDDLIDFTNAWKLKHNKFKKIYSLSEQAAILERAAFATGTNSGALDVPLARGIPGVRLTEYHYMGYNEFLAKDLTINISVASKLRSSKHSFVTMVASRGGVETYLNFLASTPIQNNPVAVSRAYDEMIDYVVRKRIMPGVEKPSNIYHVKSNNEMTAIINTEPALSNPLAYPTPANIGMMSAFARVGIDGLEQFIDADKTTAVSLIDSRLIDIRIRSQYPSYLPLTVPVYFGFHSIDLNSESVYVVIIPPDERVPIDKAFQEDANIANFLRKARKILVWDKKQYDAIVKAVPTAERQLTLVNEEIPPSIPRFLQSIPKVKYDMMAEQATELINEFAESLMRRLDIYVTAKNINIIQQALTGKSPKYSLKSMADSEWANDLGLQVIDYFEKKKDMQAVDDINFVGIWMVSQNNLSINEIVPFFFRVQDYMEIQGENITRGYGTNIFVSESALYNAYLAIAQGASIEPLAELLHLQAQIVRLASTYGFHAIKVKPAVAEGQEAPYSLNKNSIFIRESDLIADFFTEYGVIIADIAATESVLNTKPSLLETERARRLIDNSL</sequence>
<reference evidence="2 3" key="1">
    <citation type="journal article" date="2017" name="ISME J.">
        <title>Energy and carbon metabolisms in a deep terrestrial subsurface fluid microbial community.</title>
        <authorList>
            <person name="Momper L."/>
            <person name="Jungbluth S.P."/>
            <person name="Lee M.D."/>
            <person name="Amend J.P."/>
        </authorList>
    </citation>
    <scope>NUCLEOTIDE SEQUENCE [LARGE SCALE GENOMIC DNA]</scope>
    <source>
        <strain evidence="2">SURF_26</strain>
    </source>
</reference>
<accession>A0A3A4R9K5</accession>
<protein>
    <submittedName>
        <fullName evidence="2">Uncharacterized protein</fullName>
    </submittedName>
</protein>
<proteinExistence type="predicted"/>
<dbReference type="EMBL" id="QZJZ01000057">
    <property type="protein sequence ID" value="RJP58988.1"/>
    <property type="molecule type" value="Genomic_DNA"/>
</dbReference>
<name>A0A3A4R9K5_9BACT</name>
<evidence type="ECO:0000256" key="1">
    <source>
        <dbReference type="SAM" id="SignalP"/>
    </source>
</evidence>
<organism evidence="2 3">
    <name type="scientific">Candidatus Auribacter fodinae</name>
    <dbReference type="NCBI Taxonomy" id="2093366"/>
    <lineage>
        <taxon>Bacteria</taxon>
        <taxon>Pseudomonadati</taxon>
        <taxon>Candidatus Auribacterota</taxon>
        <taxon>Candidatus Auribacteria</taxon>
        <taxon>Candidatus Auribacterales</taxon>
        <taxon>Candidatus Auribacteraceae</taxon>
        <taxon>Candidatus Auribacter</taxon>
    </lineage>
</organism>
<dbReference type="Proteomes" id="UP000266426">
    <property type="component" value="Unassembled WGS sequence"/>
</dbReference>
<evidence type="ECO:0000313" key="3">
    <source>
        <dbReference type="Proteomes" id="UP000266426"/>
    </source>
</evidence>
<gene>
    <name evidence="2" type="ORF">C4541_07025</name>
</gene>